<protein>
    <submittedName>
        <fullName evidence="1 3">Uncharacterized protein</fullName>
    </submittedName>
</protein>
<accession>A0A0R3TDL1</accession>
<keyword evidence="2" id="KW-1185">Reference proteome</keyword>
<dbReference type="Proteomes" id="UP000278807">
    <property type="component" value="Unassembled WGS sequence"/>
</dbReference>
<gene>
    <name evidence="1" type="ORF">HNAJ_LOCUS5148</name>
</gene>
<reference evidence="3" key="1">
    <citation type="submission" date="2017-02" db="UniProtKB">
        <authorList>
            <consortium name="WormBaseParasite"/>
        </authorList>
    </citation>
    <scope>IDENTIFICATION</scope>
</reference>
<reference evidence="1 2" key="2">
    <citation type="submission" date="2018-11" db="EMBL/GenBank/DDBJ databases">
        <authorList>
            <consortium name="Pathogen Informatics"/>
        </authorList>
    </citation>
    <scope>NUCLEOTIDE SEQUENCE [LARGE SCALE GENOMIC DNA]</scope>
</reference>
<dbReference type="EMBL" id="UZAE01004121">
    <property type="protein sequence ID" value="VDO01008.1"/>
    <property type="molecule type" value="Genomic_DNA"/>
</dbReference>
<organism evidence="3">
    <name type="scientific">Rodentolepis nana</name>
    <name type="common">Dwarf tapeworm</name>
    <name type="synonym">Hymenolepis nana</name>
    <dbReference type="NCBI Taxonomy" id="102285"/>
    <lineage>
        <taxon>Eukaryota</taxon>
        <taxon>Metazoa</taxon>
        <taxon>Spiralia</taxon>
        <taxon>Lophotrochozoa</taxon>
        <taxon>Platyhelminthes</taxon>
        <taxon>Cestoda</taxon>
        <taxon>Eucestoda</taxon>
        <taxon>Cyclophyllidea</taxon>
        <taxon>Hymenolepididae</taxon>
        <taxon>Rodentolepis</taxon>
    </lineage>
</organism>
<dbReference type="AlphaFoldDB" id="A0A0R3TDL1"/>
<sequence>MLHKIGGAIVEEEKLELRRLNQVNSSYRDGDDDDDDDYEFADLINFLYDIFVDHSSDDETATTSTLWAWWKTKPLSCCANTVQLVDTGSVRTFADTHSAQQYQKEIREEE</sequence>
<proteinExistence type="predicted"/>
<evidence type="ECO:0000313" key="2">
    <source>
        <dbReference type="Proteomes" id="UP000278807"/>
    </source>
</evidence>
<evidence type="ECO:0000313" key="1">
    <source>
        <dbReference type="EMBL" id="VDO01008.1"/>
    </source>
</evidence>
<name>A0A0R3TDL1_RODNA</name>
<evidence type="ECO:0000313" key="3">
    <source>
        <dbReference type="WBParaSite" id="HNAJ_0000515001-mRNA-1"/>
    </source>
</evidence>
<dbReference type="WBParaSite" id="HNAJ_0000515001-mRNA-1">
    <property type="protein sequence ID" value="HNAJ_0000515001-mRNA-1"/>
    <property type="gene ID" value="HNAJ_0000515001"/>
</dbReference>